<proteinExistence type="predicted"/>
<organism evidence="1 2">
    <name type="scientific">Mycoplasma anserisalpingitidis</name>
    <dbReference type="NCBI Taxonomy" id="519450"/>
    <lineage>
        <taxon>Bacteria</taxon>
        <taxon>Bacillati</taxon>
        <taxon>Mycoplasmatota</taxon>
        <taxon>Mollicutes</taxon>
        <taxon>Mycoplasmataceae</taxon>
        <taxon>Mycoplasma</taxon>
    </lineage>
</organism>
<sequence>MNNKEFVLYVKLLREILEKFYSNEGHKKINTYWKSNTLNKDILIQIKRDNIPHMLGIHYWKQLKNVNNFNFSYLQIFIKEIISGKSKYDDLLKLMINNFNKLSKDIVKKYKSVDFFNFLVERIIIFVNFINCILNNSLNEIELYYNDDNSFFMCIPKIKLSENKKFNVNFELCRISSPSFNYETYIIKSIKVIKQERKNLNKSELKLKSTFPKI</sequence>
<protein>
    <submittedName>
        <fullName evidence="1">Uncharacterized protein</fullName>
    </submittedName>
</protein>
<dbReference type="Proteomes" id="UP000318927">
    <property type="component" value="Chromosome"/>
</dbReference>
<evidence type="ECO:0000313" key="2">
    <source>
        <dbReference type="Proteomes" id="UP000318927"/>
    </source>
</evidence>
<gene>
    <name evidence="1" type="ORF">FRW55_02415</name>
</gene>
<name>A0A5B8J7F5_9MOLU</name>
<dbReference type="OrthoDB" id="9931788at2"/>
<accession>A0A5B8J7F5</accession>
<dbReference type="RefSeq" id="WP_146368581.1">
    <property type="nucleotide sequence ID" value="NZ_CP042295.1"/>
</dbReference>
<dbReference type="KEGG" id="mans:FRW55_02415"/>
<evidence type="ECO:0000313" key="1">
    <source>
        <dbReference type="EMBL" id="QDY87002.1"/>
    </source>
</evidence>
<keyword evidence="2" id="KW-1185">Reference proteome</keyword>
<dbReference type="AlphaFoldDB" id="A0A5B8J7F5"/>
<reference evidence="1 2" key="1">
    <citation type="journal article" date="2019" name="Microbiol. Resour. Announc.">
        <title>Complete Genome Sequences of Three Mycoplasma anserisalpingitis (Mycoplasma sp. 1220) Strains.</title>
        <authorList>
            <person name="Grozner D."/>
            <person name="Forro B."/>
            <person name="Kovacs A.B."/>
            <person name="Marton S."/>
            <person name="Banyai K."/>
            <person name="Kreizinger Z."/>
            <person name="Sulyok K.M."/>
            <person name="Gyuranecz M."/>
        </authorList>
    </citation>
    <scope>NUCLEOTIDE SEQUENCE [LARGE SCALE GENOMIC DNA]</scope>
    <source>
        <strain evidence="1 2">ATCC:BAA-2147</strain>
    </source>
</reference>
<dbReference type="EMBL" id="CP042295">
    <property type="protein sequence ID" value="QDY87002.1"/>
    <property type="molecule type" value="Genomic_DNA"/>
</dbReference>